<feature type="compositionally biased region" description="Polar residues" evidence="1">
    <location>
        <begin position="33"/>
        <end position="42"/>
    </location>
</feature>
<sequence>MDLQLMNNQFLLAYFDLTPPSRNSVRPNHHNKSNLSYNSNDSYHIPRNEDGGKNHVQLDLTNKDDNLLPDNNSSHVVNKTAESDVISDDSLQMFWNVKSGSSSSASDEDFMLCCSEDILPICSSSRSQSPLNLSEESLDIASKDVENSESKLISDSIIGANVNDQISSKCLENRKESSKLSGETKDMIIQSVDFEDESCIHFQKLNLFLLIIMPKISKTLFQNQP</sequence>
<name>A0A8X6LWD6_TRICU</name>
<comment type="caution">
    <text evidence="2">The sequence shown here is derived from an EMBL/GenBank/DDBJ whole genome shotgun (WGS) entry which is preliminary data.</text>
</comment>
<evidence type="ECO:0000313" key="2">
    <source>
        <dbReference type="EMBL" id="GFR24475.1"/>
    </source>
</evidence>
<feature type="compositionally biased region" description="Basic and acidic residues" evidence="1">
    <location>
        <begin position="44"/>
        <end position="53"/>
    </location>
</feature>
<organism evidence="2 3">
    <name type="scientific">Trichonephila clavata</name>
    <name type="common">Joro spider</name>
    <name type="synonym">Nephila clavata</name>
    <dbReference type="NCBI Taxonomy" id="2740835"/>
    <lineage>
        <taxon>Eukaryota</taxon>
        <taxon>Metazoa</taxon>
        <taxon>Ecdysozoa</taxon>
        <taxon>Arthropoda</taxon>
        <taxon>Chelicerata</taxon>
        <taxon>Arachnida</taxon>
        <taxon>Araneae</taxon>
        <taxon>Araneomorphae</taxon>
        <taxon>Entelegynae</taxon>
        <taxon>Araneoidea</taxon>
        <taxon>Nephilidae</taxon>
        <taxon>Trichonephila</taxon>
    </lineage>
</organism>
<protein>
    <submittedName>
        <fullName evidence="2">Uncharacterized protein</fullName>
    </submittedName>
</protein>
<reference evidence="2" key="1">
    <citation type="submission" date="2020-07" db="EMBL/GenBank/DDBJ databases">
        <title>Multicomponent nature underlies the extraordinary mechanical properties of spider dragline silk.</title>
        <authorList>
            <person name="Kono N."/>
            <person name="Nakamura H."/>
            <person name="Mori M."/>
            <person name="Yoshida Y."/>
            <person name="Ohtoshi R."/>
            <person name="Malay A.D."/>
            <person name="Moran D.A.P."/>
            <person name="Tomita M."/>
            <person name="Numata K."/>
            <person name="Arakawa K."/>
        </authorList>
    </citation>
    <scope>NUCLEOTIDE SEQUENCE</scope>
</reference>
<evidence type="ECO:0000256" key="1">
    <source>
        <dbReference type="SAM" id="MobiDB-lite"/>
    </source>
</evidence>
<evidence type="ECO:0000313" key="3">
    <source>
        <dbReference type="Proteomes" id="UP000887116"/>
    </source>
</evidence>
<proteinExistence type="predicted"/>
<dbReference type="EMBL" id="BMAO01028417">
    <property type="protein sequence ID" value="GFR24475.1"/>
    <property type="molecule type" value="Genomic_DNA"/>
</dbReference>
<dbReference type="Proteomes" id="UP000887116">
    <property type="component" value="Unassembled WGS sequence"/>
</dbReference>
<keyword evidence="3" id="KW-1185">Reference proteome</keyword>
<gene>
    <name evidence="2" type="ORF">TNCT_116301</name>
</gene>
<dbReference type="AlphaFoldDB" id="A0A8X6LWD6"/>
<feature type="region of interest" description="Disordered" evidence="1">
    <location>
        <begin position="21"/>
        <end position="56"/>
    </location>
</feature>
<accession>A0A8X6LWD6</accession>